<dbReference type="Gene3D" id="3.90.1140.10">
    <property type="entry name" value="Cyclic phosphodiesterase"/>
    <property type="match status" value="1"/>
</dbReference>
<sequence length="125" mass="13530">MRVFVSIDLPDHLVDAVADAQDRFADADGLRFVDPDGLRFVDPDGLRFVDPDTAHRTLFVIGEVDPDRIDGNGSALERAADDAGVDPLGMRVGGVGVFPALEDSSVVWTGVRRGPCRNNPTQRSR</sequence>
<dbReference type="SUPFAM" id="SSF55144">
    <property type="entry name" value="LigT-like"/>
    <property type="match status" value="1"/>
</dbReference>
<dbReference type="InterPro" id="IPR014051">
    <property type="entry name" value="Phosphoesterase_HXTX"/>
</dbReference>
<evidence type="ECO:0000259" key="1">
    <source>
        <dbReference type="Pfam" id="PF02834"/>
    </source>
</evidence>
<proteinExistence type="predicted"/>
<dbReference type="RefSeq" id="WP_188786703.1">
    <property type="nucleotide sequence ID" value="NZ_BMOC01000007.1"/>
</dbReference>
<reference evidence="2" key="2">
    <citation type="submission" date="2020-09" db="EMBL/GenBank/DDBJ databases">
        <authorList>
            <person name="Sun Q."/>
            <person name="Ohkuma M."/>
        </authorList>
    </citation>
    <scope>NUCLEOTIDE SEQUENCE</scope>
    <source>
        <strain evidence="2">JCM 14359</strain>
    </source>
</reference>
<comment type="caution">
    <text evidence="2">The sequence shown here is derived from an EMBL/GenBank/DDBJ whole genome shotgun (WGS) entry which is preliminary data.</text>
</comment>
<gene>
    <name evidence="2" type="ORF">GCM10008995_14320</name>
</gene>
<keyword evidence="3" id="KW-1185">Reference proteome</keyword>
<organism evidence="2 3">
    <name type="scientific">Halobellus salinus</name>
    <dbReference type="NCBI Taxonomy" id="931585"/>
    <lineage>
        <taxon>Archaea</taxon>
        <taxon>Methanobacteriati</taxon>
        <taxon>Methanobacteriota</taxon>
        <taxon>Stenosarchaea group</taxon>
        <taxon>Halobacteria</taxon>
        <taxon>Halobacteriales</taxon>
        <taxon>Haloferacaceae</taxon>
        <taxon>Halobellus</taxon>
    </lineage>
</organism>
<dbReference type="OrthoDB" id="44091at2157"/>
<dbReference type="EMBL" id="BMOC01000007">
    <property type="protein sequence ID" value="GGJ05645.1"/>
    <property type="molecule type" value="Genomic_DNA"/>
</dbReference>
<name>A0A830EF12_9EURY</name>
<dbReference type="Pfam" id="PF02834">
    <property type="entry name" value="LigT_PEase"/>
    <property type="match status" value="1"/>
</dbReference>
<dbReference type="InterPro" id="IPR009097">
    <property type="entry name" value="Cyclic_Pdiesterase"/>
</dbReference>
<evidence type="ECO:0000313" key="2">
    <source>
        <dbReference type="EMBL" id="GGJ05645.1"/>
    </source>
</evidence>
<accession>A0A830EF12</accession>
<protein>
    <recommendedName>
        <fullName evidence="1">Phosphoesterase HXTX domain-containing protein</fullName>
    </recommendedName>
</protein>
<evidence type="ECO:0000313" key="3">
    <source>
        <dbReference type="Proteomes" id="UP000653099"/>
    </source>
</evidence>
<feature type="domain" description="Phosphoesterase HXTX" evidence="1">
    <location>
        <begin position="43"/>
        <end position="108"/>
    </location>
</feature>
<dbReference type="AlphaFoldDB" id="A0A830EF12"/>
<reference evidence="2" key="1">
    <citation type="journal article" date="2014" name="Int. J. Syst. Evol. Microbiol.">
        <title>Complete genome sequence of Corynebacterium casei LMG S-19264T (=DSM 44701T), isolated from a smear-ripened cheese.</title>
        <authorList>
            <consortium name="US DOE Joint Genome Institute (JGI-PGF)"/>
            <person name="Walter F."/>
            <person name="Albersmeier A."/>
            <person name="Kalinowski J."/>
            <person name="Ruckert C."/>
        </authorList>
    </citation>
    <scope>NUCLEOTIDE SEQUENCE</scope>
    <source>
        <strain evidence="2">JCM 14359</strain>
    </source>
</reference>
<dbReference type="Proteomes" id="UP000653099">
    <property type="component" value="Unassembled WGS sequence"/>
</dbReference>